<evidence type="ECO:0000256" key="1">
    <source>
        <dbReference type="SAM" id="MobiDB-lite"/>
    </source>
</evidence>
<accession>A0AAV5D1R3</accession>
<dbReference type="AlphaFoldDB" id="A0AAV5D1R3"/>
<feature type="compositionally biased region" description="Acidic residues" evidence="1">
    <location>
        <begin position="153"/>
        <end position="188"/>
    </location>
</feature>
<keyword evidence="3" id="KW-1185">Reference proteome</keyword>
<protein>
    <submittedName>
        <fullName evidence="2">Uncharacterized protein</fullName>
    </submittedName>
</protein>
<evidence type="ECO:0000313" key="3">
    <source>
        <dbReference type="Proteomes" id="UP001054889"/>
    </source>
</evidence>
<organism evidence="2 3">
    <name type="scientific">Eleusine coracana subsp. coracana</name>
    <dbReference type="NCBI Taxonomy" id="191504"/>
    <lineage>
        <taxon>Eukaryota</taxon>
        <taxon>Viridiplantae</taxon>
        <taxon>Streptophyta</taxon>
        <taxon>Embryophyta</taxon>
        <taxon>Tracheophyta</taxon>
        <taxon>Spermatophyta</taxon>
        <taxon>Magnoliopsida</taxon>
        <taxon>Liliopsida</taxon>
        <taxon>Poales</taxon>
        <taxon>Poaceae</taxon>
        <taxon>PACMAD clade</taxon>
        <taxon>Chloridoideae</taxon>
        <taxon>Cynodonteae</taxon>
        <taxon>Eleusininae</taxon>
        <taxon>Eleusine</taxon>
    </lineage>
</organism>
<dbReference type="EMBL" id="BQKI01000011">
    <property type="protein sequence ID" value="GJN04874.1"/>
    <property type="molecule type" value="Genomic_DNA"/>
</dbReference>
<dbReference type="PANTHER" id="PTHR35166">
    <property type="entry name" value="OS05G0193700 PROTEIN-RELATED"/>
    <property type="match status" value="1"/>
</dbReference>
<dbReference type="Proteomes" id="UP001054889">
    <property type="component" value="Unassembled WGS sequence"/>
</dbReference>
<gene>
    <name evidence="2" type="primary">ga22454</name>
    <name evidence="2" type="ORF">PR202_ga22454</name>
</gene>
<feature type="region of interest" description="Disordered" evidence="1">
    <location>
        <begin position="136"/>
        <end position="208"/>
    </location>
</feature>
<reference evidence="2" key="1">
    <citation type="journal article" date="2018" name="DNA Res.">
        <title>Multiple hybrid de novo genome assembly of finger millet, an orphan allotetraploid crop.</title>
        <authorList>
            <person name="Hatakeyama M."/>
            <person name="Aluri S."/>
            <person name="Balachadran M.T."/>
            <person name="Sivarajan S.R."/>
            <person name="Patrignani A."/>
            <person name="Gruter S."/>
            <person name="Poveda L."/>
            <person name="Shimizu-Inatsugi R."/>
            <person name="Baeten J."/>
            <person name="Francoijs K.J."/>
            <person name="Nataraja K.N."/>
            <person name="Reddy Y.A.N."/>
            <person name="Phadnis S."/>
            <person name="Ravikumar R.L."/>
            <person name="Schlapbach R."/>
            <person name="Sreeman S.M."/>
            <person name="Shimizu K.K."/>
        </authorList>
    </citation>
    <scope>NUCLEOTIDE SEQUENCE</scope>
</reference>
<sequence>MAAEPTTTDAAAAAYDEGQVAPPVDNGKPKNRLSDEEVQWILSRERQEFAPDTSGYPPESVEILNRGTEAFKVLSDSFAEFQEEVRAEYEAKGYVEVDDDYFERREEHRQSMREELADLFDGIDFSGITFSDRWYNNLDEEGEDGEEHSYCNSEEESESEGEEEDDGDSEDEHESEGEEENDGEEDEYEQKGAEDVEEEEVPPGSKST</sequence>
<name>A0AAV5D1R3_ELECO</name>
<feature type="region of interest" description="Disordered" evidence="1">
    <location>
        <begin position="1"/>
        <end position="33"/>
    </location>
</feature>
<dbReference type="PANTHER" id="PTHR35166:SF20">
    <property type="entry name" value="EXPRESSED PROTEIN"/>
    <property type="match status" value="1"/>
</dbReference>
<evidence type="ECO:0000313" key="2">
    <source>
        <dbReference type="EMBL" id="GJN04874.1"/>
    </source>
</evidence>
<feature type="compositionally biased region" description="Low complexity" evidence="1">
    <location>
        <begin position="1"/>
        <end position="14"/>
    </location>
</feature>
<proteinExistence type="predicted"/>
<comment type="caution">
    <text evidence="2">The sequence shown here is derived from an EMBL/GenBank/DDBJ whole genome shotgun (WGS) entry which is preliminary data.</text>
</comment>
<reference evidence="2" key="2">
    <citation type="submission" date="2021-12" db="EMBL/GenBank/DDBJ databases">
        <title>Resequencing data analysis of finger millet.</title>
        <authorList>
            <person name="Hatakeyama M."/>
            <person name="Aluri S."/>
            <person name="Balachadran M.T."/>
            <person name="Sivarajan S.R."/>
            <person name="Poveda L."/>
            <person name="Shimizu-Inatsugi R."/>
            <person name="Schlapbach R."/>
            <person name="Sreeman S.M."/>
            <person name="Shimizu K.K."/>
        </authorList>
    </citation>
    <scope>NUCLEOTIDE SEQUENCE</scope>
</reference>